<name>A0A231VLP3_THETR</name>
<proteinExistence type="inferred from homology"/>
<accession>A0A231VLP3</accession>
<dbReference type="Gene3D" id="1.10.1740.10">
    <property type="match status" value="1"/>
</dbReference>
<evidence type="ECO:0000256" key="1">
    <source>
        <dbReference type="ARBA" id="ARBA00010641"/>
    </source>
</evidence>
<dbReference type="InterPro" id="IPR007627">
    <property type="entry name" value="RNA_pol_sigma70_r2"/>
</dbReference>
<reference evidence="8 9" key="1">
    <citation type="submission" date="2017-06" db="EMBL/GenBank/DDBJ databases">
        <title>Isolation and characterization of a thermophilic and butanogenic Thermoanaerobacterium thermosaccharolyticum M5 capable of efficient degradation of hemicellulose.</title>
        <authorList>
            <person name="Xin F."/>
            <person name="Jiang Y."/>
        </authorList>
    </citation>
    <scope>NUCLEOTIDE SEQUENCE [LARGE SCALE GENOMIC DNA]</scope>
    <source>
        <strain evidence="8 9">M5</strain>
    </source>
</reference>
<dbReference type="InterPro" id="IPR013325">
    <property type="entry name" value="RNA_pol_sigma_r2"/>
</dbReference>
<comment type="caution">
    <text evidence="8">The sequence shown here is derived from an EMBL/GenBank/DDBJ whole genome shotgun (WGS) entry which is preliminary data.</text>
</comment>
<dbReference type="NCBIfam" id="TIGR02937">
    <property type="entry name" value="sigma70-ECF"/>
    <property type="match status" value="1"/>
</dbReference>
<keyword evidence="5" id="KW-0804">Transcription</keyword>
<dbReference type="PANTHER" id="PTHR43133">
    <property type="entry name" value="RNA POLYMERASE ECF-TYPE SIGMA FACTO"/>
    <property type="match status" value="1"/>
</dbReference>
<dbReference type="RefSeq" id="WP_094044369.1">
    <property type="nucleotide sequence ID" value="NZ_NKHD01000011.1"/>
</dbReference>
<dbReference type="InterPro" id="IPR014284">
    <property type="entry name" value="RNA_pol_sigma-70_dom"/>
</dbReference>
<gene>
    <name evidence="8" type="ORF">CE561_04410</name>
</gene>
<comment type="similarity">
    <text evidence="1">Belongs to the sigma-70 factor family. ECF subfamily.</text>
</comment>
<feature type="domain" description="RNA polymerase sigma factor 70 region 4 type 2" evidence="7">
    <location>
        <begin position="106"/>
        <end position="157"/>
    </location>
</feature>
<dbReference type="InterPro" id="IPR036388">
    <property type="entry name" value="WH-like_DNA-bd_sf"/>
</dbReference>
<feature type="domain" description="RNA polymerase sigma-70 region 2" evidence="6">
    <location>
        <begin position="15"/>
        <end position="75"/>
    </location>
</feature>
<dbReference type="GO" id="GO:0006352">
    <property type="term" value="P:DNA-templated transcription initiation"/>
    <property type="evidence" value="ECO:0007669"/>
    <property type="project" value="InterPro"/>
</dbReference>
<evidence type="ECO:0000256" key="3">
    <source>
        <dbReference type="ARBA" id="ARBA00023082"/>
    </source>
</evidence>
<dbReference type="CDD" id="cd06171">
    <property type="entry name" value="Sigma70_r4"/>
    <property type="match status" value="1"/>
</dbReference>
<keyword evidence="4" id="KW-0238">DNA-binding</keyword>
<sequence>MDYPDLEYLCDRTWPLLFKYVYYRVNNVDDTNDIVQETYLRAIKNFENVRDKKFFLPYLKSIARNIMIDKYREKKISDIHFNEMNVEMFSDNVMLEEYVVNLEEKDRLYSCLLSLPEKYRTVIELRIIEGLSLKDCAKILGKSTSSIKNIQYRAIIKLRELMKKEALRNE</sequence>
<dbReference type="Gene3D" id="1.10.10.10">
    <property type="entry name" value="Winged helix-like DNA-binding domain superfamily/Winged helix DNA-binding domain"/>
    <property type="match status" value="1"/>
</dbReference>
<dbReference type="Pfam" id="PF08281">
    <property type="entry name" value="Sigma70_r4_2"/>
    <property type="match status" value="1"/>
</dbReference>
<dbReference type="SUPFAM" id="SSF88946">
    <property type="entry name" value="Sigma2 domain of RNA polymerase sigma factors"/>
    <property type="match status" value="1"/>
</dbReference>
<keyword evidence="3" id="KW-0731">Sigma factor</keyword>
<dbReference type="GO" id="GO:0016987">
    <property type="term" value="F:sigma factor activity"/>
    <property type="evidence" value="ECO:0007669"/>
    <property type="project" value="UniProtKB-KW"/>
</dbReference>
<dbReference type="Proteomes" id="UP000215301">
    <property type="component" value="Unassembled WGS sequence"/>
</dbReference>
<evidence type="ECO:0000259" key="6">
    <source>
        <dbReference type="Pfam" id="PF04542"/>
    </source>
</evidence>
<evidence type="ECO:0000256" key="4">
    <source>
        <dbReference type="ARBA" id="ARBA00023125"/>
    </source>
</evidence>
<dbReference type="InterPro" id="IPR039425">
    <property type="entry name" value="RNA_pol_sigma-70-like"/>
</dbReference>
<dbReference type="SUPFAM" id="SSF88659">
    <property type="entry name" value="Sigma3 and sigma4 domains of RNA polymerase sigma factors"/>
    <property type="match status" value="1"/>
</dbReference>
<evidence type="ECO:0000313" key="8">
    <source>
        <dbReference type="EMBL" id="OXT08616.1"/>
    </source>
</evidence>
<evidence type="ECO:0000256" key="5">
    <source>
        <dbReference type="ARBA" id="ARBA00023163"/>
    </source>
</evidence>
<organism evidence="8 9">
    <name type="scientific">Thermoanaerobacterium thermosaccharolyticum</name>
    <name type="common">Clostridium thermosaccharolyticum</name>
    <dbReference type="NCBI Taxonomy" id="1517"/>
    <lineage>
        <taxon>Bacteria</taxon>
        <taxon>Bacillati</taxon>
        <taxon>Bacillota</taxon>
        <taxon>Clostridia</taxon>
        <taxon>Thermoanaerobacterales</taxon>
        <taxon>Thermoanaerobacteraceae</taxon>
        <taxon>Thermoanaerobacterium</taxon>
    </lineage>
</organism>
<protein>
    <submittedName>
        <fullName evidence="8">RNA polymerase subunit sigma-24</fullName>
    </submittedName>
</protein>
<evidence type="ECO:0000256" key="2">
    <source>
        <dbReference type="ARBA" id="ARBA00023015"/>
    </source>
</evidence>
<dbReference type="AlphaFoldDB" id="A0A231VLP3"/>
<dbReference type="InterPro" id="IPR013324">
    <property type="entry name" value="RNA_pol_sigma_r3/r4-like"/>
</dbReference>
<keyword evidence="2" id="KW-0805">Transcription regulation</keyword>
<evidence type="ECO:0000259" key="7">
    <source>
        <dbReference type="Pfam" id="PF08281"/>
    </source>
</evidence>
<dbReference type="GO" id="GO:0003677">
    <property type="term" value="F:DNA binding"/>
    <property type="evidence" value="ECO:0007669"/>
    <property type="project" value="UniProtKB-KW"/>
</dbReference>
<dbReference type="PANTHER" id="PTHR43133:SF8">
    <property type="entry name" value="RNA POLYMERASE SIGMA FACTOR HI_1459-RELATED"/>
    <property type="match status" value="1"/>
</dbReference>
<evidence type="ECO:0000313" key="9">
    <source>
        <dbReference type="Proteomes" id="UP000215301"/>
    </source>
</evidence>
<dbReference type="InterPro" id="IPR013249">
    <property type="entry name" value="RNA_pol_sigma70_r4_t2"/>
</dbReference>
<dbReference type="EMBL" id="NKHD01000011">
    <property type="protein sequence ID" value="OXT08616.1"/>
    <property type="molecule type" value="Genomic_DNA"/>
</dbReference>
<dbReference type="Pfam" id="PF04542">
    <property type="entry name" value="Sigma70_r2"/>
    <property type="match status" value="1"/>
</dbReference>